<dbReference type="SUPFAM" id="SSF102400">
    <property type="entry name" value="DNA polymerase III chi subunit"/>
    <property type="match status" value="1"/>
</dbReference>
<keyword evidence="1" id="KW-0808">Transferase</keyword>
<comment type="caution">
    <text evidence="1">The sequence shown here is derived from an EMBL/GenBank/DDBJ whole genome shotgun (WGS) entry which is preliminary data.</text>
</comment>
<dbReference type="RefSeq" id="WP_346052428.1">
    <property type="nucleotide sequence ID" value="NZ_JAYGII010000025.1"/>
</dbReference>
<proteinExistence type="predicted"/>
<sequence>MTRVDFYLLSQQELSARDQFACRLTEKAFRLGHRIFLHSNDPGHAKSLDELLWTFRDRSFIPHGLAAEADQDPDFPVVVGTGEPPQGNYDLLINCAEEIPDFFSRFERVAEPVVNEDSAKARGRDRYRFYRDRGYPLEMHNL</sequence>
<dbReference type="GO" id="GO:0003887">
    <property type="term" value="F:DNA-directed DNA polymerase activity"/>
    <property type="evidence" value="ECO:0007669"/>
    <property type="project" value="UniProtKB-EC"/>
</dbReference>
<dbReference type="AlphaFoldDB" id="A0AAP6JGJ4"/>
<organism evidence="1 2">
    <name type="scientific">Natronospira elongata</name>
    <dbReference type="NCBI Taxonomy" id="3110268"/>
    <lineage>
        <taxon>Bacteria</taxon>
        <taxon>Pseudomonadati</taxon>
        <taxon>Pseudomonadota</taxon>
        <taxon>Gammaproteobacteria</taxon>
        <taxon>Natronospirales</taxon>
        <taxon>Natronospiraceae</taxon>
        <taxon>Natronospira</taxon>
    </lineage>
</organism>
<gene>
    <name evidence="1" type="ORF">VCB98_10615</name>
</gene>
<dbReference type="PANTHER" id="PTHR38767:SF1">
    <property type="entry name" value="DNA POLYMERASE III SUBUNIT CHI"/>
    <property type="match status" value="1"/>
</dbReference>
<evidence type="ECO:0000313" key="2">
    <source>
        <dbReference type="Proteomes" id="UP001302316"/>
    </source>
</evidence>
<evidence type="ECO:0000313" key="1">
    <source>
        <dbReference type="EMBL" id="MEA5446271.1"/>
    </source>
</evidence>
<protein>
    <submittedName>
        <fullName evidence="1">DNA polymerase III subunit chi</fullName>
        <ecNumber evidence="1">2.7.7.7</ecNumber>
    </submittedName>
</protein>
<reference evidence="1 2" key="1">
    <citation type="submission" date="2023-12" db="EMBL/GenBank/DDBJ databases">
        <title>Whole-genome sequencing of halo(alkali)philic microorganisms from hypersaline lakes.</title>
        <authorList>
            <person name="Sorokin D.Y."/>
            <person name="Merkel A.Y."/>
            <person name="Messina E."/>
            <person name="Yakimov M."/>
        </authorList>
    </citation>
    <scope>NUCLEOTIDE SEQUENCE [LARGE SCALE GENOMIC DNA]</scope>
    <source>
        <strain evidence="1 2">AB-CW1</strain>
    </source>
</reference>
<keyword evidence="1" id="KW-0548">Nucleotidyltransferase</keyword>
<dbReference type="EMBL" id="JAYGII010000025">
    <property type="protein sequence ID" value="MEA5446271.1"/>
    <property type="molecule type" value="Genomic_DNA"/>
</dbReference>
<dbReference type="PANTHER" id="PTHR38767">
    <property type="entry name" value="DNA POLYMERASE III SUBUNIT CHI"/>
    <property type="match status" value="1"/>
</dbReference>
<dbReference type="EC" id="2.7.7.7" evidence="1"/>
<keyword evidence="2" id="KW-1185">Reference proteome</keyword>
<dbReference type="GO" id="GO:0006260">
    <property type="term" value="P:DNA replication"/>
    <property type="evidence" value="ECO:0007669"/>
    <property type="project" value="InterPro"/>
</dbReference>
<dbReference type="GO" id="GO:0003677">
    <property type="term" value="F:DNA binding"/>
    <property type="evidence" value="ECO:0007669"/>
    <property type="project" value="InterPro"/>
</dbReference>
<dbReference type="Pfam" id="PF04364">
    <property type="entry name" value="DNA_pol3_chi"/>
    <property type="match status" value="1"/>
</dbReference>
<dbReference type="Proteomes" id="UP001302316">
    <property type="component" value="Unassembled WGS sequence"/>
</dbReference>
<dbReference type="Gene3D" id="3.40.50.10110">
    <property type="entry name" value="DNA polymerase III subunit chi"/>
    <property type="match status" value="1"/>
</dbReference>
<dbReference type="GO" id="GO:0032298">
    <property type="term" value="P:positive regulation of DNA-templated DNA replication initiation"/>
    <property type="evidence" value="ECO:0007669"/>
    <property type="project" value="TreeGrafter"/>
</dbReference>
<dbReference type="InterPro" id="IPR007459">
    <property type="entry name" value="DNA_pol3_chi"/>
</dbReference>
<dbReference type="InterPro" id="IPR036768">
    <property type="entry name" value="PolIII_chi_sf"/>
</dbReference>
<accession>A0AAP6JGJ4</accession>
<name>A0AAP6JGJ4_9GAMM</name>